<feature type="compositionally biased region" description="Basic residues" evidence="1">
    <location>
        <begin position="94"/>
        <end position="105"/>
    </location>
</feature>
<feature type="region of interest" description="Disordered" evidence="1">
    <location>
        <begin position="166"/>
        <end position="276"/>
    </location>
</feature>
<feature type="compositionally biased region" description="Basic and acidic residues" evidence="1">
    <location>
        <begin position="82"/>
        <end position="92"/>
    </location>
</feature>
<evidence type="ECO:0000313" key="2">
    <source>
        <dbReference type="EMBL" id="PIN91731.1"/>
    </source>
</evidence>
<dbReference type="Proteomes" id="UP000228934">
    <property type="component" value="Unassembled WGS sequence"/>
</dbReference>
<feature type="non-terminal residue" evidence="2">
    <location>
        <position position="413"/>
    </location>
</feature>
<feature type="compositionally biased region" description="Basic and acidic residues" evidence="1">
    <location>
        <begin position="250"/>
        <end position="261"/>
    </location>
</feature>
<dbReference type="EMBL" id="KV923308">
    <property type="protein sequence ID" value="PIN91731.1"/>
    <property type="molecule type" value="Genomic_DNA"/>
</dbReference>
<protein>
    <recommendedName>
        <fullName evidence="4">MADF domain-containing protein</fullName>
    </recommendedName>
</protein>
<dbReference type="OrthoDB" id="6616165at2759"/>
<feature type="non-terminal residue" evidence="2">
    <location>
        <position position="1"/>
    </location>
</feature>
<evidence type="ECO:0008006" key="4">
    <source>
        <dbReference type="Google" id="ProtNLM"/>
    </source>
</evidence>
<gene>
    <name evidence="2" type="ORF">AB205_0205380</name>
</gene>
<organism evidence="2 3">
    <name type="scientific">Aquarana catesbeiana</name>
    <name type="common">American bullfrog</name>
    <name type="synonym">Rana catesbeiana</name>
    <dbReference type="NCBI Taxonomy" id="8400"/>
    <lineage>
        <taxon>Eukaryota</taxon>
        <taxon>Metazoa</taxon>
        <taxon>Chordata</taxon>
        <taxon>Craniata</taxon>
        <taxon>Vertebrata</taxon>
        <taxon>Euteleostomi</taxon>
        <taxon>Amphibia</taxon>
        <taxon>Batrachia</taxon>
        <taxon>Anura</taxon>
        <taxon>Neobatrachia</taxon>
        <taxon>Ranoidea</taxon>
        <taxon>Ranidae</taxon>
        <taxon>Aquarana</taxon>
    </lineage>
</organism>
<accession>A0A2G9NKX6</accession>
<reference evidence="3" key="1">
    <citation type="journal article" date="2017" name="Nat. Commun.">
        <title>The North American bullfrog draft genome provides insight into hormonal regulation of long noncoding RNA.</title>
        <authorList>
            <person name="Hammond S.A."/>
            <person name="Warren R.L."/>
            <person name="Vandervalk B.P."/>
            <person name="Kucuk E."/>
            <person name="Khan H."/>
            <person name="Gibb E.A."/>
            <person name="Pandoh P."/>
            <person name="Kirk H."/>
            <person name="Zhao Y."/>
            <person name="Jones M."/>
            <person name="Mungall A.J."/>
            <person name="Coope R."/>
            <person name="Pleasance S."/>
            <person name="Moore R.A."/>
            <person name="Holt R.A."/>
            <person name="Round J.M."/>
            <person name="Ohora S."/>
            <person name="Walle B.V."/>
            <person name="Veldhoen N."/>
            <person name="Helbing C.C."/>
            <person name="Birol I."/>
        </authorList>
    </citation>
    <scope>NUCLEOTIDE SEQUENCE [LARGE SCALE GENOMIC DNA]</scope>
</reference>
<evidence type="ECO:0000313" key="3">
    <source>
        <dbReference type="Proteomes" id="UP000228934"/>
    </source>
</evidence>
<proteinExistence type="predicted"/>
<dbReference type="AlphaFoldDB" id="A0A2G9NKX6"/>
<feature type="compositionally biased region" description="Polar residues" evidence="1">
    <location>
        <begin position="198"/>
        <end position="215"/>
    </location>
</feature>
<feature type="region of interest" description="Disordered" evidence="1">
    <location>
        <begin position="390"/>
        <end position="413"/>
    </location>
</feature>
<name>A0A2G9NKX6_AQUCT</name>
<sequence>QRWKTLRDNFKRELIRQQQIRSGSSGKPGRIYCHYYELEFLKPVMQDRQTESNFNSESEAEELTPENNTTNEPQVAEEENVEAIRETSEPPRKSTSRSKPKKKKQQTQEFIDVVRNLIDSQKNENHEISSFTKSLIPLIAQVNQVFQCDLRIDIMKVIKSYQQKSNPQSVHAQTSENPNQQHVPYGNPWEESSYRAPSYNSPCGPNIMSMTPQFNKRTESNFNSESEAEELTQENNTTNEPQVAEEENVEDIRETKSEPPRKSTLRSKPKKTQQTQAFIDVVRNLIDSQKNENHDISSFTKSLIPQIAQVNQEFQCDLRIDIMKVIKFYQQKSNPQSVHAQTSENPNQQQYVRYGNPWEESSYRAPSYNSPCGPNIMSMTPQFNKRFHAGQYDMPPNYYPPIQAPSPTPPNTA</sequence>
<keyword evidence="3" id="KW-1185">Reference proteome</keyword>
<feature type="compositionally biased region" description="Polar residues" evidence="1">
    <location>
        <begin position="166"/>
        <end position="182"/>
    </location>
</feature>
<feature type="compositionally biased region" description="Pro residues" evidence="1">
    <location>
        <begin position="397"/>
        <end position="413"/>
    </location>
</feature>
<feature type="region of interest" description="Disordered" evidence="1">
    <location>
        <begin position="49"/>
        <end position="108"/>
    </location>
</feature>
<evidence type="ECO:0000256" key="1">
    <source>
        <dbReference type="SAM" id="MobiDB-lite"/>
    </source>
</evidence>